<evidence type="ECO:0000256" key="16">
    <source>
        <dbReference type="SAM" id="MobiDB-lite"/>
    </source>
</evidence>
<evidence type="ECO:0000256" key="15">
    <source>
        <dbReference type="HAMAP-Rule" id="MF_00103"/>
    </source>
</evidence>
<name>B9Y7P2_9FIRM</name>
<evidence type="ECO:0000256" key="9">
    <source>
        <dbReference type="ARBA" id="ARBA00023125"/>
    </source>
</evidence>
<keyword evidence="9 15" id="KW-0238">DNA-binding</keyword>
<dbReference type="NCBIfam" id="TIGR00577">
    <property type="entry name" value="fpg"/>
    <property type="match status" value="1"/>
</dbReference>
<evidence type="ECO:0000256" key="2">
    <source>
        <dbReference type="ARBA" id="ARBA00009409"/>
    </source>
</evidence>
<feature type="active site" description="Proton donor; for beta-elimination activity" evidence="15">
    <location>
        <position position="58"/>
    </location>
</feature>
<dbReference type="SMART" id="SM00898">
    <property type="entry name" value="Fapy_DNA_glyco"/>
    <property type="match status" value="1"/>
</dbReference>
<comment type="function">
    <text evidence="15">Involved in base excision repair of DNA damaged by oxidation or by mutagenic agents. Acts as DNA glycosylase that recognizes and removes damaged bases. Has a preference for oxidized purines, such as 7,8-dihydro-8-oxoguanine (8-oxoG). Has AP (apurinic/apyrimidinic) lyase activity and introduces nicks in the DNA strand. Cleaves the DNA backbone by beta-delta elimination to generate a single-strand break at the site of the removed base with both 3'- and 5'-phosphates.</text>
</comment>
<evidence type="ECO:0000256" key="13">
    <source>
        <dbReference type="ARBA" id="ARBA00023295"/>
    </source>
</evidence>
<dbReference type="SUPFAM" id="SSF57716">
    <property type="entry name" value="Glucocorticoid receptor-like (DNA-binding domain)"/>
    <property type="match status" value="1"/>
</dbReference>
<dbReference type="InterPro" id="IPR015886">
    <property type="entry name" value="H2TH_FPG"/>
</dbReference>
<feature type="active site" description="Proton donor" evidence="15">
    <location>
        <position position="3"/>
    </location>
</feature>
<dbReference type="Pfam" id="PF06831">
    <property type="entry name" value="H2TH"/>
    <property type="match status" value="1"/>
</dbReference>
<reference evidence="19 20" key="2">
    <citation type="submission" date="2009-02" db="EMBL/GenBank/DDBJ databases">
        <title>Draft genome sequence of Holdemania filiformis DSM 12042.</title>
        <authorList>
            <person name="Sudarsanam P."/>
            <person name="Ley R."/>
            <person name="Guruge J."/>
            <person name="Turnbaugh P.J."/>
            <person name="Mahowald M."/>
            <person name="Liep D."/>
            <person name="Gordon J."/>
        </authorList>
    </citation>
    <scope>NUCLEOTIDE SEQUENCE [LARGE SCALE GENOMIC DNA]</scope>
    <source>
        <strain evidence="19 20">DSM 12042</strain>
    </source>
</reference>
<dbReference type="PROSITE" id="PS51068">
    <property type="entry name" value="FPG_CAT"/>
    <property type="match status" value="1"/>
</dbReference>
<dbReference type="PROSITE" id="PS01242">
    <property type="entry name" value="ZF_FPG_1"/>
    <property type="match status" value="1"/>
</dbReference>
<dbReference type="HAMAP" id="MF_00103">
    <property type="entry name" value="Fapy_DNA_glycosyl"/>
    <property type="match status" value="1"/>
</dbReference>
<evidence type="ECO:0000256" key="14">
    <source>
        <dbReference type="ARBA" id="ARBA00044632"/>
    </source>
</evidence>
<feature type="binding site" evidence="15">
    <location>
        <position position="110"/>
    </location>
    <ligand>
        <name>DNA</name>
        <dbReference type="ChEBI" id="CHEBI:16991"/>
    </ligand>
</feature>
<dbReference type="eggNOG" id="COG0266">
    <property type="taxonomic scope" value="Bacteria"/>
</dbReference>
<comment type="catalytic activity">
    <reaction evidence="1 15">
        <text>Hydrolysis of DNA containing ring-opened 7-methylguanine residues, releasing 2,6-diamino-4-hydroxy-5-(N-methyl)formamidopyrimidine.</text>
        <dbReference type="EC" id="3.2.2.23"/>
    </reaction>
</comment>
<dbReference type="InterPro" id="IPR020629">
    <property type="entry name" value="FPG_Glyclase"/>
</dbReference>
<evidence type="ECO:0000256" key="11">
    <source>
        <dbReference type="ARBA" id="ARBA00023239"/>
    </source>
</evidence>
<dbReference type="FunFam" id="1.10.8.50:FF:000003">
    <property type="entry name" value="Formamidopyrimidine-DNA glycosylase"/>
    <property type="match status" value="1"/>
</dbReference>
<dbReference type="AlphaFoldDB" id="B9Y7P2"/>
<feature type="domain" description="Formamidopyrimidine-DNA glycosylase catalytic" evidence="18">
    <location>
        <begin position="2"/>
        <end position="113"/>
    </location>
</feature>
<dbReference type="GO" id="GO:0003690">
    <property type="term" value="F:double-stranded DNA binding"/>
    <property type="evidence" value="ECO:0007669"/>
    <property type="project" value="UniProtKB-ARBA"/>
</dbReference>
<dbReference type="EC" id="3.2.2.23" evidence="15"/>
<dbReference type="PANTHER" id="PTHR22993">
    <property type="entry name" value="FORMAMIDOPYRIMIDINE-DNA GLYCOSYLASE"/>
    <property type="match status" value="1"/>
</dbReference>
<feature type="active site" description="Schiff-base intermediate with DNA" evidence="15">
    <location>
        <position position="2"/>
    </location>
</feature>
<feature type="binding site" evidence="15">
    <location>
        <position position="91"/>
    </location>
    <ligand>
        <name>DNA</name>
        <dbReference type="ChEBI" id="CHEBI:16991"/>
    </ligand>
</feature>
<dbReference type="PANTHER" id="PTHR22993:SF9">
    <property type="entry name" value="FORMAMIDOPYRIMIDINE-DNA GLYCOSYLASE"/>
    <property type="match status" value="1"/>
</dbReference>
<dbReference type="Gene3D" id="3.20.190.10">
    <property type="entry name" value="MutM-like, N-terminal"/>
    <property type="match status" value="1"/>
</dbReference>
<dbReference type="GO" id="GO:0008270">
    <property type="term" value="F:zinc ion binding"/>
    <property type="evidence" value="ECO:0007669"/>
    <property type="project" value="UniProtKB-UniRule"/>
</dbReference>
<protein>
    <recommendedName>
        <fullName evidence="15">Formamidopyrimidine-DNA glycosylase</fullName>
        <shortName evidence="15">Fapy-DNA glycosylase</shortName>
        <ecNumber evidence="15">3.2.2.23</ecNumber>
    </recommendedName>
    <alternativeName>
        <fullName evidence="15">DNA-(apurinic or apyrimidinic site) lyase MutM</fullName>
        <shortName evidence="15">AP lyase MutM</shortName>
        <ecNumber evidence="15">4.2.99.18</ecNumber>
    </alternativeName>
</protein>
<evidence type="ECO:0000256" key="4">
    <source>
        <dbReference type="ARBA" id="ARBA00022723"/>
    </source>
</evidence>
<evidence type="ECO:0000256" key="10">
    <source>
        <dbReference type="ARBA" id="ARBA00023204"/>
    </source>
</evidence>
<accession>B9Y7P2</accession>
<feature type="region of interest" description="Disordered" evidence="16">
    <location>
        <begin position="279"/>
        <end position="306"/>
    </location>
</feature>
<dbReference type="GO" id="GO:0140078">
    <property type="term" value="F:class I DNA-(apurinic or apyrimidinic site) endonuclease activity"/>
    <property type="evidence" value="ECO:0007669"/>
    <property type="project" value="UniProtKB-EC"/>
</dbReference>
<evidence type="ECO:0000256" key="8">
    <source>
        <dbReference type="ARBA" id="ARBA00022833"/>
    </source>
</evidence>
<dbReference type="GO" id="GO:0034039">
    <property type="term" value="F:8-oxo-7,8-dihydroguanine DNA N-glycosylase activity"/>
    <property type="evidence" value="ECO:0007669"/>
    <property type="project" value="TreeGrafter"/>
</dbReference>
<dbReference type="NCBIfam" id="NF002211">
    <property type="entry name" value="PRK01103.1"/>
    <property type="match status" value="1"/>
</dbReference>
<comment type="catalytic activity">
    <reaction evidence="14 15">
        <text>2'-deoxyribonucleotide-(2'-deoxyribose 5'-phosphate)-2'-deoxyribonucleotide-DNA = a 3'-end 2'-deoxyribonucleotide-(2,3-dehydro-2,3-deoxyribose 5'-phosphate)-DNA + a 5'-end 5'-phospho-2'-deoxyribonucleoside-DNA + H(+)</text>
        <dbReference type="Rhea" id="RHEA:66592"/>
        <dbReference type="Rhea" id="RHEA-COMP:13180"/>
        <dbReference type="Rhea" id="RHEA-COMP:16897"/>
        <dbReference type="Rhea" id="RHEA-COMP:17067"/>
        <dbReference type="ChEBI" id="CHEBI:15378"/>
        <dbReference type="ChEBI" id="CHEBI:136412"/>
        <dbReference type="ChEBI" id="CHEBI:157695"/>
        <dbReference type="ChEBI" id="CHEBI:167181"/>
        <dbReference type="EC" id="4.2.99.18"/>
    </reaction>
</comment>
<dbReference type="InterPro" id="IPR010663">
    <property type="entry name" value="Znf_FPG/IleRS"/>
</dbReference>
<evidence type="ECO:0000256" key="3">
    <source>
        <dbReference type="ARBA" id="ARBA00011245"/>
    </source>
</evidence>
<dbReference type="EMBL" id="ACCF01000101">
    <property type="protein sequence ID" value="EEF68019.1"/>
    <property type="molecule type" value="Genomic_DNA"/>
</dbReference>
<evidence type="ECO:0000313" key="19">
    <source>
        <dbReference type="EMBL" id="EEF68019.1"/>
    </source>
</evidence>
<dbReference type="Proteomes" id="UP000005950">
    <property type="component" value="Unassembled WGS sequence"/>
</dbReference>
<dbReference type="HOGENOM" id="CLU_038423_1_3_9"/>
<sequence length="306" mass="35474">MPELPEVETVVRTLELLIPDRRIEHVEVRVPKMIQMDAGEFCRRLEGQHFRRFSRRGKYLIFQMDDVYFIAHMRMEGKFYVQRPEEPLSKHIHVIFDLDDGTQLRYHDTRKFGTMELMELNGDLRHFHELGPEPFDDEFNPDYCRAFLKKRRVPIKQVLLDQSFVAGIGNIYANEICFALRIDPRKRCDQLTKAQITALPEITRQILSLAIEAGGSSIRSYTSSLGVTGRFQLQIQVHGREGEACPLCGGPIKKIAVAQRGTYYCPHCQKKRGTGIEYDQNRDHRRDRQRKVDAEPVLTKSGVSGR</sequence>
<dbReference type="Pfam" id="PF06827">
    <property type="entry name" value="zf-FPG_IleRS"/>
    <property type="match status" value="1"/>
</dbReference>
<dbReference type="GO" id="GO:0006284">
    <property type="term" value="P:base-excision repair"/>
    <property type="evidence" value="ECO:0007669"/>
    <property type="project" value="InterPro"/>
</dbReference>
<dbReference type="InterPro" id="IPR015887">
    <property type="entry name" value="DNA_glyclase_Znf_dom_DNA_BS"/>
</dbReference>
<comment type="caution">
    <text evidence="19">The sequence shown here is derived from an EMBL/GenBank/DDBJ whole genome shotgun (WGS) entry which is preliminary data.</text>
</comment>
<keyword evidence="13 15" id="KW-0326">Glycosidase</keyword>
<comment type="cofactor">
    <cofactor evidence="15">
        <name>Zn(2+)</name>
        <dbReference type="ChEBI" id="CHEBI:29105"/>
    </cofactor>
    <text evidence="15">Binds 1 zinc ion per subunit.</text>
</comment>
<dbReference type="Pfam" id="PF01149">
    <property type="entry name" value="Fapy_DNA_glyco"/>
    <property type="match status" value="1"/>
</dbReference>
<proteinExistence type="inferred from homology"/>
<dbReference type="InterPro" id="IPR000214">
    <property type="entry name" value="Znf_DNA_glyclase/AP_lyase"/>
</dbReference>
<evidence type="ECO:0000256" key="12">
    <source>
        <dbReference type="ARBA" id="ARBA00023268"/>
    </source>
</evidence>
<keyword evidence="12 15" id="KW-0511">Multifunctional enzyme</keyword>
<keyword evidence="5 15" id="KW-0227">DNA damage</keyword>
<dbReference type="CDD" id="cd08966">
    <property type="entry name" value="EcFpg-like_N"/>
    <property type="match status" value="1"/>
</dbReference>
<dbReference type="SMART" id="SM01232">
    <property type="entry name" value="H2TH"/>
    <property type="match status" value="1"/>
</dbReference>
<keyword evidence="8 15" id="KW-0862">Zinc</keyword>
<evidence type="ECO:0000256" key="5">
    <source>
        <dbReference type="ARBA" id="ARBA00022763"/>
    </source>
</evidence>
<evidence type="ECO:0000256" key="7">
    <source>
        <dbReference type="ARBA" id="ARBA00022801"/>
    </source>
</evidence>
<dbReference type="RefSeq" id="WP_006059027.1">
    <property type="nucleotide sequence ID" value="NZ_GG657556.1"/>
</dbReference>
<keyword evidence="11 15" id="KW-0456">Lyase</keyword>
<feature type="binding site" evidence="15">
    <location>
        <position position="151"/>
    </location>
    <ligand>
        <name>DNA</name>
        <dbReference type="ChEBI" id="CHEBI:16991"/>
    </ligand>
</feature>
<dbReference type="OrthoDB" id="9800855at2"/>
<comment type="subunit">
    <text evidence="3 15">Monomer.</text>
</comment>
<comment type="similarity">
    <text evidence="2 15">Belongs to the FPG family.</text>
</comment>
<dbReference type="SUPFAM" id="SSF81624">
    <property type="entry name" value="N-terminal domain of MutM-like DNA repair proteins"/>
    <property type="match status" value="1"/>
</dbReference>
<feature type="compositionally biased region" description="Basic and acidic residues" evidence="16">
    <location>
        <begin position="279"/>
        <end position="294"/>
    </location>
</feature>
<dbReference type="EC" id="4.2.99.18" evidence="15"/>
<dbReference type="InterPro" id="IPR012319">
    <property type="entry name" value="FPG_cat"/>
</dbReference>
<dbReference type="STRING" id="545696.HOLDEFILI_01837"/>
<gene>
    <name evidence="15 19" type="primary">mutM</name>
    <name evidence="15" type="synonym">fpg</name>
    <name evidence="19" type="ORF">HOLDEFILI_01837</name>
</gene>
<keyword evidence="6 15" id="KW-0863">Zinc-finger</keyword>
<dbReference type="InterPro" id="IPR010979">
    <property type="entry name" value="Ribosomal_uS13-like_H2TH"/>
</dbReference>
<dbReference type="Gene3D" id="1.10.8.50">
    <property type="match status" value="1"/>
</dbReference>
<evidence type="ECO:0000259" key="17">
    <source>
        <dbReference type="PROSITE" id="PS51066"/>
    </source>
</evidence>
<dbReference type="GO" id="GO:0003684">
    <property type="term" value="F:damaged DNA binding"/>
    <property type="evidence" value="ECO:0007669"/>
    <property type="project" value="InterPro"/>
</dbReference>
<keyword evidence="4 15" id="KW-0479">Metal-binding</keyword>
<reference evidence="19 20" key="1">
    <citation type="submission" date="2008-12" db="EMBL/GenBank/DDBJ databases">
        <authorList>
            <person name="Fulton L."/>
            <person name="Clifton S."/>
            <person name="Fulton B."/>
            <person name="Xu J."/>
            <person name="Minx P."/>
            <person name="Pepin K.H."/>
            <person name="Johnson M."/>
            <person name="Bhonagiri V."/>
            <person name="Nash W.E."/>
            <person name="Mardis E.R."/>
            <person name="Wilson R.K."/>
        </authorList>
    </citation>
    <scope>NUCLEOTIDE SEQUENCE [LARGE SCALE GENOMIC DNA]</scope>
    <source>
        <strain evidence="19 20">DSM 12042</strain>
    </source>
</reference>
<dbReference type="InterPro" id="IPR035937">
    <property type="entry name" value="FPG_N"/>
</dbReference>
<organism evidence="19 20">
    <name type="scientific">Holdemania filiformis DSM 12042</name>
    <dbReference type="NCBI Taxonomy" id="545696"/>
    <lineage>
        <taxon>Bacteria</taxon>
        <taxon>Bacillati</taxon>
        <taxon>Bacillota</taxon>
        <taxon>Erysipelotrichia</taxon>
        <taxon>Erysipelotrichales</taxon>
        <taxon>Erysipelotrichaceae</taxon>
        <taxon>Holdemania</taxon>
    </lineage>
</organism>
<keyword evidence="7 15" id="KW-0378">Hydrolase</keyword>
<keyword evidence="10 15" id="KW-0234">DNA repair</keyword>
<feature type="domain" description="FPG-type" evidence="17">
    <location>
        <begin position="236"/>
        <end position="270"/>
    </location>
</feature>
<evidence type="ECO:0000256" key="6">
    <source>
        <dbReference type="ARBA" id="ARBA00022771"/>
    </source>
</evidence>
<evidence type="ECO:0000259" key="18">
    <source>
        <dbReference type="PROSITE" id="PS51068"/>
    </source>
</evidence>
<dbReference type="SUPFAM" id="SSF46946">
    <property type="entry name" value="S13-like H2TH domain"/>
    <property type="match status" value="1"/>
</dbReference>
<dbReference type="PROSITE" id="PS51066">
    <property type="entry name" value="ZF_FPG_2"/>
    <property type="match status" value="1"/>
</dbReference>
<evidence type="ECO:0000256" key="1">
    <source>
        <dbReference type="ARBA" id="ARBA00001668"/>
    </source>
</evidence>
<feature type="active site" description="Proton donor; for delta-elimination activity" evidence="15">
    <location>
        <position position="260"/>
    </location>
</feature>
<evidence type="ECO:0000313" key="20">
    <source>
        <dbReference type="Proteomes" id="UP000005950"/>
    </source>
</evidence>